<sequence>MRPLKRTATHVSSDTTLHGPSHHRAPSQHTHTPVSLRHSNASGDTRVPRPPHHNVPRFKCAINTTTPNTPSHLLSSLQHTVTDMASLKSGNTDDTNQPPQPGEYTPLHHATPPANDSSTQPNTASTLAAWVKPLPATTCTLPHHSARTLLWVKDLVLALQRVMQSVQPTPPRIPAHRTTYVPRDLQEAKEVFICRDHTKPPLQRLYEWPFPVVARNDKIITVKRKGHDYTTSVDRVRAAHIPPAQPDLQQTKLPIPTQQISLFHPSEFPPLPPPSSVATKIRSNPPPAPKPNQPIPPHPINTQP</sequence>
<feature type="region of interest" description="Disordered" evidence="1">
    <location>
        <begin position="86"/>
        <end position="122"/>
    </location>
</feature>
<name>A0AAE1G799_PETCI</name>
<dbReference type="EMBL" id="JAWQEG010000606">
    <property type="protein sequence ID" value="KAK3887819.1"/>
    <property type="molecule type" value="Genomic_DNA"/>
</dbReference>
<evidence type="ECO:0000313" key="3">
    <source>
        <dbReference type="Proteomes" id="UP001286313"/>
    </source>
</evidence>
<feature type="region of interest" description="Disordered" evidence="1">
    <location>
        <begin position="1"/>
        <end position="54"/>
    </location>
</feature>
<gene>
    <name evidence="2" type="ORF">Pcinc_008098</name>
</gene>
<organism evidence="2 3">
    <name type="scientific">Petrolisthes cinctipes</name>
    <name type="common">Flat porcelain crab</name>
    <dbReference type="NCBI Taxonomy" id="88211"/>
    <lineage>
        <taxon>Eukaryota</taxon>
        <taxon>Metazoa</taxon>
        <taxon>Ecdysozoa</taxon>
        <taxon>Arthropoda</taxon>
        <taxon>Crustacea</taxon>
        <taxon>Multicrustacea</taxon>
        <taxon>Malacostraca</taxon>
        <taxon>Eumalacostraca</taxon>
        <taxon>Eucarida</taxon>
        <taxon>Decapoda</taxon>
        <taxon>Pleocyemata</taxon>
        <taxon>Anomura</taxon>
        <taxon>Galatheoidea</taxon>
        <taxon>Porcellanidae</taxon>
        <taxon>Petrolisthes</taxon>
    </lineage>
</organism>
<feature type="compositionally biased region" description="Pro residues" evidence="1">
    <location>
        <begin position="284"/>
        <end position="304"/>
    </location>
</feature>
<evidence type="ECO:0000256" key="1">
    <source>
        <dbReference type="SAM" id="MobiDB-lite"/>
    </source>
</evidence>
<dbReference type="PANTHER" id="PTHR38681:SF1">
    <property type="entry name" value="RETROVIRUS-RELATED POL POLYPROTEIN FROM TRANSPOSON 412-LIKE PROTEIN"/>
    <property type="match status" value="1"/>
</dbReference>
<feature type="region of interest" description="Disordered" evidence="1">
    <location>
        <begin position="262"/>
        <end position="304"/>
    </location>
</feature>
<dbReference type="PANTHER" id="PTHR38681">
    <property type="entry name" value="RETROVIRUS-RELATED POL POLYPROTEIN FROM TRANSPOSON 412-LIKE PROTEIN-RELATED"/>
    <property type="match status" value="1"/>
</dbReference>
<keyword evidence="3" id="KW-1185">Reference proteome</keyword>
<dbReference type="Proteomes" id="UP001286313">
    <property type="component" value="Unassembled WGS sequence"/>
</dbReference>
<feature type="compositionally biased region" description="Polar residues" evidence="1">
    <location>
        <begin position="27"/>
        <end position="43"/>
    </location>
</feature>
<dbReference type="AlphaFoldDB" id="A0AAE1G799"/>
<proteinExistence type="predicted"/>
<evidence type="ECO:0000313" key="2">
    <source>
        <dbReference type="EMBL" id="KAK3887819.1"/>
    </source>
</evidence>
<feature type="compositionally biased region" description="Polar residues" evidence="1">
    <location>
        <begin position="9"/>
        <end position="18"/>
    </location>
</feature>
<reference evidence="2" key="1">
    <citation type="submission" date="2023-10" db="EMBL/GenBank/DDBJ databases">
        <title>Genome assemblies of two species of porcelain crab, Petrolisthes cinctipes and Petrolisthes manimaculis (Anomura: Porcellanidae).</title>
        <authorList>
            <person name="Angst P."/>
        </authorList>
    </citation>
    <scope>NUCLEOTIDE SEQUENCE</scope>
    <source>
        <strain evidence="2">PB745_01</strain>
        <tissue evidence="2">Gill</tissue>
    </source>
</reference>
<accession>A0AAE1G799</accession>
<comment type="caution">
    <text evidence="2">The sequence shown here is derived from an EMBL/GenBank/DDBJ whole genome shotgun (WGS) entry which is preliminary data.</text>
</comment>
<feature type="compositionally biased region" description="Polar residues" evidence="1">
    <location>
        <begin position="86"/>
        <end position="97"/>
    </location>
</feature>
<protein>
    <submittedName>
        <fullName evidence="2">Uncharacterized protein</fullName>
    </submittedName>
</protein>